<dbReference type="AlphaFoldDB" id="A0A9N9DD88"/>
<name>A0A9N9DD88_9GLOM</name>
<keyword evidence="2" id="KW-1185">Reference proteome</keyword>
<accession>A0A9N9DD88</accession>
<gene>
    <name evidence="1" type="ORF">PBRASI_LOCUS9491</name>
</gene>
<organism evidence="1 2">
    <name type="scientific">Paraglomus brasilianum</name>
    <dbReference type="NCBI Taxonomy" id="144538"/>
    <lineage>
        <taxon>Eukaryota</taxon>
        <taxon>Fungi</taxon>
        <taxon>Fungi incertae sedis</taxon>
        <taxon>Mucoromycota</taxon>
        <taxon>Glomeromycotina</taxon>
        <taxon>Glomeromycetes</taxon>
        <taxon>Paraglomerales</taxon>
        <taxon>Paraglomeraceae</taxon>
        <taxon>Paraglomus</taxon>
    </lineage>
</organism>
<reference evidence="1" key="1">
    <citation type="submission" date="2021-06" db="EMBL/GenBank/DDBJ databases">
        <authorList>
            <person name="Kallberg Y."/>
            <person name="Tangrot J."/>
            <person name="Rosling A."/>
        </authorList>
    </citation>
    <scope>NUCLEOTIDE SEQUENCE</scope>
    <source>
        <strain evidence="1">BR232B</strain>
    </source>
</reference>
<protein>
    <submittedName>
        <fullName evidence="1">5753_t:CDS:1</fullName>
    </submittedName>
</protein>
<evidence type="ECO:0000313" key="1">
    <source>
        <dbReference type="EMBL" id="CAG8635659.1"/>
    </source>
</evidence>
<proteinExistence type="predicted"/>
<sequence>MKHNKQSNKIFEKNVNLIKSEKDLEKLVKGNEWDQTISKLQVSEYYKQKLQTIRRNCYTKLKKKYDNDKAKVIKQEVIEETKQYSKIEYTINDIETEYLIKQENEKIQSRVDETEQDIRRNKAEDQIERHDISMGEIAKQSDMKEIEFASIDNEQDVKYRLEQIGDKQKTVDNDSEMKEIEQETVLSMVDDDSEMKEIEQETVLSMVDDDSEMKEEIELPMGDTESKIKEIEYYESERIQTADMEGIEFPSIDNTSDMEEVLIHFQLNEDDIRYTNFMKAQELYTEMFNDPQIERLRDEQYWSIEIDNLNYDHLPIHFKKRMHELRQWTYSKKEKT</sequence>
<dbReference type="EMBL" id="CAJVPI010002102">
    <property type="protein sequence ID" value="CAG8635659.1"/>
    <property type="molecule type" value="Genomic_DNA"/>
</dbReference>
<dbReference type="Proteomes" id="UP000789739">
    <property type="component" value="Unassembled WGS sequence"/>
</dbReference>
<evidence type="ECO:0000313" key="2">
    <source>
        <dbReference type="Proteomes" id="UP000789739"/>
    </source>
</evidence>
<dbReference type="OrthoDB" id="10553523at2759"/>
<comment type="caution">
    <text evidence="1">The sequence shown here is derived from an EMBL/GenBank/DDBJ whole genome shotgun (WGS) entry which is preliminary data.</text>
</comment>